<organism evidence="2 3">
    <name type="scientific">Paenibacillus macquariensis</name>
    <dbReference type="NCBI Taxonomy" id="948756"/>
    <lineage>
        <taxon>Bacteria</taxon>
        <taxon>Bacillati</taxon>
        <taxon>Bacillota</taxon>
        <taxon>Bacilli</taxon>
        <taxon>Bacillales</taxon>
        <taxon>Paenibacillaceae</taxon>
        <taxon>Paenibacillus</taxon>
    </lineage>
</organism>
<sequence length="137" mass="15822">MRKRNITESWEGFTINLKPRKSILLLLVICFLQFIISIISLITSYLPLDFLSFLITFAFGVLFIVLTIDLFSKKRRIVRGRIINKEGKMINVLRDDNKVKKYKIVVPEVLELLSADQRVEISSTSLGNIPCVIQHIE</sequence>
<feature type="transmembrane region" description="Helical" evidence="1">
    <location>
        <begin position="50"/>
        <end position="71"/>
    </location>
</feature>
<keyword evidence="1" id="KW-1133">Transmembrane helix</keyword>
<dbReference type="Proteomes" id="UP000186666">
    <property type="component" value="Unassembled WGS sequence"/>
</dbReference>
<keyword evidence="1" id="KW-0472">Membrane</keyword>
<feature type="transmembrane region" description="Helical" evidence="1">
    <location>
        <begin position="23"/>
        <end position="44"/>
    </location>
</feature>
<dbReference type="RefSeq" id="WP_068580662.1">
    <property type="nucleotide sequence ID" value="NZ_FTNK01000002.1"/>
</dbReference>
<comment type="caution">
    <text evidence="2">The sequence shown here is derived from an EMBL/GenBank/DDBJ whole genome shotgun (WGS) entry which is preliminary data.</text>
</comment>
<keyword evidence="3" id="KW-1185">Reference proteome</keyword>
<accession>A0ABY1JMN9</accession>
<evidence type="ECO:0000256" key="1">
    <source>
        <dbReference type="SAM" id="Phobius"/>
    </source>
</evidence>
<evidence type="ECO:0000313" key="2">
    <source>
        <dbReference type="EMBL" id="SIQ46415.1"/>
    </source>
</evidence>
<protein>
    <recommendedName>
        <fullName evidence="4">DUF58 domain-containing protein</fullName>
    </recommendedName>
</protein>
<dbReference type="EMBL" id="FTNK01000002">
    <property type="protein sequence ID" value="SIQ46415.1"/>
    <property type="molecule type" value="Genomic_DNA"/>
</dbReference>
<reference evidence="2 3" key="1">
    <citation type="submission" date="2017-01" db="EMBL/GenBank/DDBJ databases">
        <authorList>
            <person name="Varghese N."/>
            <person name="Submissions S."/>
        </authorList>
    </citation>
    <scope>NUCLEOTIDE SEQUENCE [LARGE SCALE GENOMIC DNA]</scope>
    <source>
        <strain evidence="2 3">ATCC 23464</strain>
    </source>
</reference>
<evidence type="ECO:0008006" key="4">
    <source>
        <dbReference type="Google" id="ProtNLM"/>
    </source>
</evidence>
<gene>
    <name evidence="2" type="ORF">SAMN05421578_102107</name>
</gene>
<name>A0ABY1JMN9_9BACL</name>
<proteinExistence type="predicted"/>
<evidence type="ECO:0000313" key="3">
    <source>
        <dbReference type="Proteomes" id="UP000186666"/>
    </source>
</evidence>
<keyword evidence="1" id="KW-0812">Transmembrane</keyword>